<dbReference type="InterPro" id="IPR028082">
    <property type="entry name" value="Peripla_BP_I"/>
</dbReference>
<gene>
    <name evidence="2" type="ORF">SAMN02745973_01139</name>
</gene>
<dbReference type="RefSeq" id="WP_200810758.1">
    <property type="nucleotide sequence ID" value="NZ_FUWV01000005.1"/>
</dbReference>
<evidence type="ECO:0000313" key="2">
    <source>
        <dbReference type="EMBL" id="SJZ59742.1"/>
    </source>
</evidence>
<keyword evidence="1" id="KW-0732">Signal</keyword>
<dbReference type="PANTHER" id="PTHR35271:SF1">
    <property type="entry name" value="ABC TRANSPORTER, SUBSTRATE-BINDING LIPOPROTEIN"/>
    <property type="match status" value="1"/>
</dbReference>
<dbReference type="EMBL" id="FUWV01000005">
    <property type="protein sequence ID" value="SJZ59742.1"/>
    <property type="molecule type" value="Genomic_DNA"/>
</dbReference>
<organism evidence="2 3">
    <name type="scientific">Garciella nitratireducens DSM 15102</name>
    <dbReference type="NCBI Taxonomy" id="1121911"/>
    <lineage>
        <taxon>Bacteria</taxon>
        <taxon>Bacillati</taxon>
        <taxon>Bacillota</taxon>
        <taxon>Clostridia</taxon>
        <taxon>Eubacteriales</taxon>
        <taxon>Eubacteriaceae</taxon>
        <taxon>Garciella</taxon>
    </lineage>
</organism>
<name>A0A1T4LYK1_9FIRM</name>
<dbReference type="Pfam" id="PF04392">
    <property type="entry name" value="ABC_sub_bind"/>
    <property type="match status" value="1"/>
</dbReference>
<dbReference type="Proteomes" id="UP000196365">
    <property type="component" value="Unassembled WGS sequence"/>
</dbReference>
<dbReference type="AlphaFoldDB" id="A0A1T4LYK1"/>
<feature type="chain" id="PRO_5039092849" evidence="1">
    <location>
        <begin position="22"/>
        <end position="336"/>
    </location>
</feature>
<keyword evidence="3" id="KW-1185">Reference proteome</keyword>
<dbReference type="SUPFAM" id="SSF53822">
    <property type="entry name" value="Periplasmic binding protein-like I"/>
    <property type="match status" value="1"/>
</dbReference>
<evidence type="ECO:0000256" key="1">
    <source>
        <dbReference type="SAM" id="SignalP"/>
    </source>
</evidence>
<dbReference type="CDD" id="cd06325">
    <property type="entry name" value="PBP1_ABC_unchar_transporter"/>
    <property type="match status" value="1"/>
</dbReference>
<dbReference type="InterPro" id="IPR007487">
    <property type="entry name" value="ABC_transpt-TYRBP-like"/>
</dbReference>
<dbReference type="PANTHER" id="PTHR35271">
    <property type="entry name" value="ABC TRANSPORTER, SUBSTRATE-BINDING LIPOPROTEIN-RELATED"/>
    <property type="match status" value="1"/>
</dbReference>
<dbReference type="Gene3D" id="3.40.50.2300">
    <property type="match status" value="2"/>
</dbReference>
<sequence>MKRKKIVRLLAWAVIAMLGLAGCSSQGEQSSNQTNTNQEGRVYKIGISQLQEHAALDDARKGFEEGLKELGVKAEIEYQNAQGDIANTMSIAQKFVKDDVDLILAIATPAAQNAKQATASTDIPVLFTAVTDPVQSEIVQDWEKVGGNVTGTSDMVSVESQLEMFQKIDPNIKKIGILYNTSEANSGVQVKKVLEVAPKVGLKVETIGVNNINEMPQALDSLIKKVDALYMITDNMVASSVELVSKTAVENKMITIAAEDNPVKGGLLVTNGISYYELGKQTAQMAKEILVDGKEIETMPVRISKKTVTTYNKKILEALGLNPKLEVFKNAQVVGD</sequence>
<accession>A0A1T4LYK1</accession>
<reference evidence="2 3" key="1">
    <citation type="submission" date="2017-02" db="EMBL/GenBank/DDBJ databases">
        <authorList>
            <person name="Peterson S.W."/>
        </authorList>
    </citation>
    <scope>NUCLEOTIDE SEQUENCE [LARGE SCALE GENOMIC DNA]</scope>
    <source>
        <strain evidence="2 3">DSM 15102</strain>
    </source>
</reference>
<feature type="signal peptide" evidence="1">
    <location>
        <begin position="1"/>
        <end position="21"/>
    </location>
</feature>
<dbReference type="PROSITE" id="PS51257">
    <property type="entry name" value="PROKAR_LIPOPROTEIN"/>
    <property type="match status" value="1"/>
</dbReference>
<proteinExistence type="predicted"/>
<evidence type="ECO:0000313" key="3">
    <source>
        <dbReference type="Proteomes" id="UP000196365"/>
    </source>
</evidence>
<protein>
    <submittedName>
        <fullName evidence="2">Putative ABC transport system substrate-binding protein</fullName>
    </submittedName>
</protein>